<feature type="domain" description="Activator of Hsp90 ATPase homologue 1/2-like C-terminal" evidence="2">
    <location>
        <begin position="25"/>
        <end position="162"/>
    </location>
</feature>
<dbReference type="AlphaFoldDB" id="A0A6I4IH52"/>
<organism evidence="3 4">
    <name type="scientific">Mucilaginibacter aquatilis</name>
    <dbReference type="NCBI Taxonomy" id="1517760"/>
    <lineage>
        <taxon>Bacteria</taxon>
        <taxon>Pseudomonadati</taxon>
        <taxon>Bacteroidota</taxon>
        <taxon>Sphingobacteriia</taxon>
        <taxon>Sphingobacteriales</taxon>
        <taxon>Sphingobacteriaceae</taxon>
        <taxon>Mucilaginibacter</taxon>
    </lineage>
</organism>
<gene>
    <name evidence="3" type="ORF">GO816_16250</name>
</gene>
<dbReference type="SUPFAM" id="SSF55961">
    <property type="entry name" value="Bet v1-like"/>
    <property type="match status" value="1"/>
</dbReference>
<evidence type="ECO:0000313" key="4">
    <source>
        <dbReference type="Proteomes" id="UP000434850"/>
    </source>
</evidence>
<accession>A0A6I4IH52</accession>
<dbReference type="CDD" id="cd07814">
    <property type="entry name" value="SRPBCC_CalC_Aha1-like"/>
    <property type="match status" value="1"/>
</dbReference>
<name>A0A6I4IH52_9SPHI</name>
<dbReference type="InterPro" id="IPR023393">
    <property type="entry name" value="START-like_dom_sf"/>
</dbReference>
<dbReference type="EMBL" id="WQLA01000007">
    <property type="protein sequence ID" value="MVN92689.1"/>
    <property type="molecule type" value="Genomic_DNA"/>
</dbReference>
<dbReference type="Pfam" id="PF08327">
    <property type="entry name" value="AHSA1"/>
    <property type="match status" value="1"/>
</dbReference>
<dbReference type="InterPro" id="IPR013538">
    <property type="entry name" value="ASHA1/2-like_C"/>
</dbReference>
<dbReference type="Proteomes" id="UP000434850">
    <property type="component" value="Unassembled WGS sequence"/>
</dbReference>
<dbReference type="Gene3D" id="3.30.530.20">
    <property type="match status" value="1"/>
</dbReference>
<protein>
    <submittedName>
        <fullName evidence="3">SRPBCC domain-containing protein</fullName>
    </submittedName>
</protein>
<evidence type="ECO:0000256" key="1">
    <source>
        <dbReference type="ARBA" id="ARBA00006817"/>
    </source>
</evidence>
<sequence length="168" mass="18904">MIDAQQTAITQDPSGTKLIVTREFNASLQQVWDAWTKTDLLDKWWAPKPWKAETKQLTFTEGGTWLYAMRGPKGECSWCKVDFKSIEEPNRFTATAYFCDEAGNVDPSFPPMHWDNNFSANGESMSLLTEITFEDEAALNKIVGMGFKEGFTMGLNNLDDLLAGMQNA</sequence>
<dbReference type="RefSeq" id="WP_157543014.1">
    <property type="nucleotide sequence ID" value="NZ_WQLA01000007.1"/>
</dbReference>
<comment type="caution">
    <text evidence="3">The sequence shown here is derived from an EMBL/GenBank/DDBJ whole genome shotgun (WGS) entry which is preliminary data.</text>
</comment>
<keyword evidence="4" id="KW-1185">Reference proteome</keyword>
<evidence type="ECO:0000259" key="2">
    <source>
        <dbReference type="Pfam" id="PF08327"/>
    </source>
</evidence>
<reference evidence="3 4" key="1">
    <citation type="submission" date="2019-12" db="EMBL/GenBank/DDBJ databases">
        <title>Mucilaginibacter sp. HME9299 genome sequencing and assembly.</title>
        <authorList>
            <person name="Kang H."/>
            <person name="Kim H."/>
            <person name="Joh K."/>
        </authorList>
    </citation>
    <scope>NUCLEOTIDE SEQUENCE [LARGE SCALE GENOMIC DNA]</scope>
    <source>
        <strain evidence="3 4">HME9299</strain>
    </source>
</reference>
<proteinExistence type="inferred from homology"/>
<evidence type="ECO:0000313" key="3">
    <source>
        <dbReference type="EMBL" id="MVN92689.1"/>
    </source>
</evidence>
<dbReference type="OrthoDB" id="9795306at2"/>
<comment type="similarity">
    <text evidence="1">Belongs to the AHA1 family.</text>
</comment>